<dbReference type="Proteomes" id="UP000031516">
    <property type="component" value="Unassembled WGS sequence"/>
</dbReference>
<dbReference type="OrthoDB" id="432685at2759"/>
<accession>A0A0A8LA66</accession>
<feature type="binding site" evidence="8">
    <location>
        <position position="155"/>
    </location>
    <ligand>
        <name>FAD</name>
        <dbReference type="ChEBI" id="CHEBI:57692"/>
    </ligand>
</feature>
<protein>
    <submittedName>
        <fullName evidence="10">WGS project CCBQ000000000 data, contig 00011</fullName>
    </submittedName>
</protein>
<evidence type="ECO:0000256" key="1">
    <source>
        <dbReference type="ARBA" id="ARBA00001974"/>
    </source>
</evidence>
<dbReference type="GO" id="GO:0005739">
    <property type="term" value="C:mitochondrion"/>
    <property type="evidence" value="ECO:0007669"/>
    <property type="project" value="TreeGrafter"/>
</dbReference>
<evidence type="ECO:0000256" key="3">
    <source>
        <dbReference type="ARBA" id="ARBA00006105"/>
    </source>
</evidence>
<proteinExistence type="inferred from homology"/>
<dbReference type="Gene3D" id="3.40.50.80">
    <property type="entry name" value="Nucleotide-binding domain of ferredoxin-NADP reductase (FNR) module"/>
    <property type="match status" value="1"/>
</dbReference>
<dbReference type="InterPro" id="IPR001834">
    <property type="entry name" value="CBR-like"/>
</dbReference>
<dbReference type="InterPro" id="IPR039261">
    <property type="entry name" value="FNR_nucleotide-bd"/>
</dbReference>
<evidence type="ECO:0000256" key="5">
    <source>
        <dbReference type="ARBA" id="ARBA00022827"/>
    </source>
</evidence>
<dbReference type="EMBL" id="CCBQ010000042">
    <property type="protein sequence ID" value="CDO95080.1"/>
    <property type="molecule type" value="Genomic_DNA"/>
</dbReference>
<sequence length="356" mass="40320">MKWLTAGVRRASTKASTHGISTNKTPLIRNILLASGSAAIATLSWKYYQINDSQTELSREYFTKYHISKKYAIDQNHFLVQLTPLKPQRVNLWKEMNSSKLWSVEVMQPQIMVVRNYTPLPLKIDDNNSVEVLRDGENADGTLTFYIKQYTQGEVARWINRLPLGHVVELRGPFVEYEFPENVDEVKRDRSFLWGNQDNANSNFKYQPFDILFFTGGTGIVTLLQMTLTESPFRGKIGVYHSCRSLSELGPLHALLTKLEDNKRIELRINESKEKYTSFRSNATALLKSIPPPYPYNGTEPFKTVNSKLEPVQALVCGPDGFISTVSGPIYDTTQGPIKGILGSLGWNNANVYKLS</sequence>
<dbReference type="InterPro" id="IPR008333">
    <property type="entry name" value="Cbr1-like_FAD-bd_dom"/>
</dbReference>
<comment type="caution">
    <text evidence="10">The sequence shown here is derived from an EMBL/GenBank/DDBJ whole genome shotgun (WGS) entry which is preliminary data.</text>
</comment>
<feature type="domain" description="Flavoprotein pyridine nucleotide cytochrome reductase-like FAD-binding" evidence="9">
    <location>
        <begin position="137"/>
        <end position="178"/>
    </location>
</feature>
<evidence type="ECO:0000256" key="6">
    <source>
        <dbReference type="ARBA" id="ARBA00023002"/>
    </source>
</evidence>
<gene>
    <name evidence="10" type="ORF">KLDO_g3328</name>
</gene>
<dbReference type="PANTHER" id="PTHR19370">
    <property type="entry name" value="NADH-CYTOCHROME B5 REDUCTASE"/>
    <property type="match status" value="1"/>
</dbReference>
<comment type="subcellular location">
    <subcellularLocation>
        <location evidence="2">Membrane</location>
    </subcellularLocation>
</comment>
<evidence type="ECO:0000256" key="7">
    <source>
        <dbReference type="ARBA" id="ARBA00023136"/>
    </source>
</evidence>
<feature type="binding site" evidence="8">
    <location>
        <position position="117"/>
    </location>
    <ligand>
        <name>FAD</name>
        <dbReference type="ChEBI" id="CHEBI:57692"/>
    </ligand>
</feature>
<dbReference type="GO" id="GO:0016020">
    <property type="term" value="C:membrane"/>
    <property type="evidence" value="ECO:0007669"/>
    <property type="project" value="UniProtKB-SubCell"/>
</dbReference>
<keyword evidence="11" id="KW-1185">Reference proteome</keyword>
<dbReference type="CDD" id="cd06183">
    <property type="entry name" value="cyt_b5_reduct_like"/>
    <property type="match status" value="1"/>
</dbReference>
<evidence type="ECO:0000313" key="11">
    <source>
        <dbReference type="Proteomes" id="UP000031516"/>
    </source>
</evidence>
<reference evidence="10 11" key="1">
    <citation type="submission" date="2014-03" db="EMBL/GenBank/DDBJ databases">
        <title>The genome of Kluyveromyces dobzhanskii.</title>
        <authorList>
            <person name="Nystedt B."/>
            <person name="Astrom S."/>
        </authorList>
    </citation>
    <scope>NUCLEOTIDE SEQUENCE [LARGE SCALE GENOMIC DNA]</scope>
    <source>
        <strain evidence="10 11">CBS 2104</strain>
    </source>
</reference>
<comment type="similarity">
    <text evidence="3">Belongs to the flavoprotein pyridine nucleotide cytochrome reductase family.</text>
</comment>
<feature type="binding site" evidence="8">
    <location>
        <position position="115"/>
    </location>
    <ligand>
        <name>FAD</name>
        <dbReference type="ChEBI" id="CHEBI:57692"/>
    </ligand>
</feature>
<evidence type="ECO:0000256" key="4">
    <source>
        <dbReference type="ARBA" id="ARBA00022630"/>
    </source>
</evidence>
<keyword evidence="6" id="KW-0560">Oxidoreductase</keyword>
<comment type="cofactor">
    <cofactor evidence="1 8">
        <name>FAD</name>
        <dbReference type="ChEBI" id="CHEBI:57692"/>
    </cofactor>
</comment>
<feature type="binding site" evidence="8">
    <location>
        <position position="148"/>
    </location>
    <ligand>
        <name>FAD</name>
        <dbReference type="ChEBI" id="CHEBI:57692"/>
    </ligand>
</feature>
<dbReference type="SUPFAM" id="SSF52343">
    <property type="entry name" value="Ferredoxin reductase-like, C-terminal NADP-linked domain"/>
    <property type="match status" value="1"/>
</dbReference>
<keyword evidence="4 8" id="KW-0285">Flavoprotein</keyword>
<dbReference type="PANTHER" id="PTHR19370:SF189">
    <property type="entry name" value="CYTOCHROME C MITOCHONDRIAL IMPORT FACTOR CYC2"/>
    <property type="match status" value="1"/>
</dbReference>
<name>A0A0A8LA66_9SACH</name>
<keyword evidence="5 8" id="KW-0274">FAD</keyword>
<dbReference type="AlphaFoldDB" id="A0A0A8LA66"/>
<evidence type="ECO:0000313" key="10">
    <source>
        <dbReference type="EMBL" id="CDO95080.1"/>
    </source>
</evidence>
<evidence type="ECO:0000256" key="2">
    <source>
        <dbReference type="ARBA" id="ARBA00004370"/>
    </source>
</evidence>
<dbReference type="InterPro" id="IPR017938">
    <property type="entry name" value="Riboflavin_synthase-like_b-brl"/>
</dbReference>
<evidence type="ECO:0000256" key="8">
    <source>
        <dbReference type="PIRSR" id="PIRSR601834-1"/>
    </source>
</evidence>
<dbReference type="GO" id="GO:0016491">
    <property type="term" value="F:oxidoreductase activity"/>
    <property type="evidence" value="ECO:0007669"/>
    <property type="project" value="UniProtKB-KW"/>
</dbReference>
<dbReference type="SUPFAM" id="SSF63380">
    <property type="entry name" value="Riboflavin synthase domain-like"/>
    <property type="match status" value="1"/>
</dbReference>
<organism evidence="10 11">
    <name type="scientific">Kluyveromyces dobzhanskii CBS 2104</name>
    <dbReference type="NCBI Taxonomy" id="1427455"/>
    <lineage>
        <taxon>Eukaryota</taxon>
        <taxon>Fungi</taxon>
        <taxon>Dikarya</taxon>
        <taxon>Ascomycota</taxon>
        <taxon>Saccharomycotina</taxon>
        <taxon>Saccharomycetes</taxon>
        <taxon>Saccharomycetales</taxon>
        <taxon>Saccharomycetaceae</taxon>
        <taxon>Kluyveromyces</taxon>
    </lineage>
</organism>
<evidence type="ECO:0000259" key="9">
    <source>
        <dbReference type="Pfam" id="PF00970"/>
    </source>
</evidence>
<keyword evidence="7" id="KW-0472">Membrane</keyword>
<dbReference type="Gene3D" id="2.40.30.10">
    <property type="entry name" value="Translation factors"/>
    <property type="match status" value="1"/>
</dbReference>
<dbReference type="Pfam" id="PF00970">
    <property type="entry name" value="FAD_binding_6"/>
    <property type="match status" value="1"/>
</dbReference>